<feature type="compositionally biased region" description="Polar residues" evidence="1">
    <location>
        <begin position="321"/>
        <end position="334"/>
    </location>
</feature>
<protein>
    <submittedName>
        <fullName evidence="3 4">Uncharacterized protein LOC120261341 isoform X1</fullName>
    </submittedName>
</protein>
<feature type="region of interest" description="Disordered" evidence="1">
    <location>
        <begin position="308"/>
        <end position="346"/>
    </location>
</feature>
<dbReference type="Proteomes" id="UP001515500">
    <property type="component" value="Chromosome 5"/>
</dbReference>
<sequence length="346" mass="37697">MDAVELPLTASVGVSKLLSPTPDGFPRVRESEKGPGSSVFGTHRPSGCGSYHKAPEYSSISRNKRSDADFNKHDKLPSFRCVENDSKRHHPGETDRPEKVPLDNDGKQSNRKTIKNPSILPCSKRLRTDQPEHSSKTIVSDACDDTSIKMGLDLIRCNYTERSRMTKPKRCLDTKRTEKKNLRACGRLKYEAGLVGSDLTCGANNIHGLYGLKSDPHDVVELVDEVSLSELLDGSYTYPKLCPDKGKKTGNSSESILVSVRKACSILMPHSSVDSGGSRKASTSIINLNECSGRMSDSDSMLKTIEESEPSKAILKGENLGQVNSKGPLSSQGDPGSFGTFSYPYP</sequence>
<dbReference type="RefSeq" id="XP_039125135.1">
    <property type="nucleotide sequence ID" value="XM_039269201.1"/>
</dbReference>
<dbReference type="PANTHER" id="PTHR36723:SF1">
    <property type="entry name" value="F22C12.19"/>
    <property type="match status" value="1"/>
</dbReference>
<accession>A0AB40BD83</accession>
<evidence type="ECO:0000313" key="4">
    <source>
        <dbReference type="RefSeq" id="XP_039125136.1"/>
    </source>
</evidence>
<reference evidence="3 4" key="1">
    <citation type="submission" date="2025-04" db="UniProtKB">
        <authorList>
            <consortium name="RefSeq"/>
        </authorList>
    </citation>
    <scope>IDENTIFICATION</scope>
</reference>
<feature type="compositionally biased region" description="Basic and acidic residues" evidence="1">
    <location>
        <begin position="64"/>
        <end position="108"/>
    </location>
</feature>
<feature type="region of interest" description="Disordered" evidence="1">
    <location>
        <begin position="1"/>
        <end position="137"/>
    </location>
</feature>
<dbReference type="RefSeq" id="XP_039125136.1">
    <property type="nucleotide sequence ID" value="XM_039269202.1"/>
</dbReference>
<gene>
    <name evidence="3 4" type="primary">LOC120261341</name>
</gene>
<evidence type="ECO:0000313" key="3">
    <source>
        <dbReference type="RefSeq" id="XP_039125135.1"/>
    </source>
</evidence>
<dbReference type="GeneID" id="120261341"/>
<name>A0AB40BD83_DIOCR</name>
<dbReference type="PANTHER" id="PTHR36723">
    <property type="entry name" value="F22C12.19"/>
    <property type="match status" value="1"/>
</dbReference>
<feature type="compositionally biased region" description="Basic and acidic residues" evidence="1">
    <location>
        <begin position="126"/>
        <end position="135"/>
    </location>
</feature>
<proteinExistence type="predicted"/>
<organism evidence="2 3">
    <name type="scientific">Dioscorea cayennensis subsp. rotundata</name>
    <name type="common">White Guinea yam</name>
    <name type="synonym">Dioscorea rotundata</name>
    <dbReference type="NCBI Taxonomy" id="55577"/>
    <lineage>
        <taxon>Eukaryota</taxon>
        <taxon>Viridiplantae</taxon>
        <taxon>Streptophyta</taxon>
        <taxon>Embryophyta</taxon>
        <taxon>Tracheophyta</taxon>
        <taxon>Spermatophyta</taxon>
        <taxon>Magnoliopsida</taxon>
        <taxon>Liliopsida</taxon>
        <taxon>Dioscoreales</taxon>
        <taxon>Dioscoreaceae</taxon>
        <taxon>Dioscorea</taxon>
    </lineage>
</organism>
<keyword evidence="2" id="KW-1185">Reference proteome</keyword>
<evidence type="ECO:0000313" key="2">
    <source>
        <dbReference type="Proteomes" id="UP001515500"/>
    </source>
</evidence>
<dbReference type="AlphaFoldDB" id="A0AB40BD83"/>
<evidence type="ECO:0000256" key="1">
    <source>
        <dbReference type="SAM" id="MobiDB-lite"/>
    </source>
</evidence>